<comment type="caution">
    <text evidence="1">The sequence shown here is derived from an EMBL/GenBank/DDBJ whole genome shotgun (WGS) entry which is preliminary data.</text>
</comment>
<proteinExistence type="predicted"/>
<keyword evidence="2" id="KW-1185">Reference proteome</keyword>
<gene>
    <name evidence="1" type="ORF">Scep_022671</name>
</gene>
<dbReference type="AlphaFoldDB" id="A0AAP0FBS2"/>
<name>A0AAP0FBS2_9MAGN</name>
<organism evidence="1 2">
    <name type="scientific">Stephania cephalantha</name>
    <dbReference type="NCBI Taxonomy" id="152367"/>
    <lineage>
        <taxon>Eukaryota</taxon>
        <taxon>Viridiplantae</taxon>
        <taxon>Streptophyta</taxon>
        <taxon>Embryophyta</taxon>
        <taxon>Tracheophyta</taxon>
        <taxon>Spermatophyta</taxon>
        <taxon>Magnoliopsida</taxon>
        <taxon>Ranunculales</taxon>
        <taxon>Menispermaceae</taxon>
        <taxon>Menispermoideae</taxon>
        <taxon>Cissampelideae</taxon>
        <taxon>Stephania</taxon>
    </lineage>
</organism>
<evidence type="ECO:0000313" key="2">
    <source>
        <dbReference type="Proteomes" id="UP001419268"/>
    </source>
</evidence>
<reference evidence="1 2" key="1">
    <citation type="submission" date="2024-01" db="EMBL/GenBank/DDBJ databases">
        <title>Genome assemblies of Stephania.</title>
        <authorList>
            <person name="Yang L."/>
        </authorList>
    </citation>
    <scope>NUCLEOTIDE SEQUENCE [LARGE SCALE GENOMIC DNA]</scope>
    <source>
        <strain evidence="1">JXDWG</strain>
        <tissue evidence="1">Leaf</tissue>
    </source>
</reference>
<sequence length="56" mass="6686">MVWVQTSIDHNALIWRTQANMRTIEQALGESIPWPKQHVFIPNTSRKMMGRAYRWC</sequence>
<accession>A0AAP0FBS2</accession>
<dbReference type="Proteomes" id="UP001419268">
    <property type="component" value="Unassembled WGS sequence"/>
</dbReference>
<evidence type="ECO:0000313" key="1">
    <source>
        <dbReference type="EMBL" id="KAK9105827.1"/>
    </source>
</evidence>
<dbReference type="EMBL" id="JBBNAG010000009">
    <property type="protein sequence ID" value="KAK9105827.1"/>
    <property type="molecule type" value="Genomic_DNA"/>
</dbReference>
<protein>
    <submittedName>
        <fullName evidence="1">Uncharacterized protein</fullName>
    </submittedName>
</protein>